<dbReference type="AlphaFoldDB" id="A0A7H1B152"/>
<protein>
    <submittedName>
        <fullName evidence="2">Uncharacterized protein</fullName>
    </submittedName>
</protein>
<evidence type="ECO:0000313" key="3">
    <source>
        <dbReference type="Proteomes" id="UP000516428"/>
    </source>
</evidence>
<dbReference type="EMBL" id="CP061281">
    <property type="protein sequence ID" value="QNS02457.1"/>
    <property type="molecule type" value="Genomic_DNA"/>
</dbReference>
<keyword evidence="3" id="KW-1185">Reference proteome</keyword>
<organism evidence="2 3">
    <name type="scientific">Streptomyces xanthii</name>
    <dbReference type="NCBI Taxonomy" id="2768069"/>
    <lineage>
        <taxon>Bacteria</taxon>
        <taxon>Bacillati</taxon>
        <taxon>Actinomycetota</taxon>
        <taxon>Actinomycetes</taxon>
        <taxon>Kitasatosporales</taxon>
        <taxon>Streptomycetaceae</taxon>
        <taxon>Streptomyces</taxon>
    </lineage>
</organism>
<name>A0A7H1B152_9ACTN</name>
<dbReference type="Proteomes" id="UP000516428">
    <property type="component" value="Chromosome"/>
</dbReference>
<feature type="region of interest" description="Disordered" evidence="1">
    <location>
        <begin position="31"/>
        <end position="53"/>
    </location>
</feature>
<gene>
    <name evidence="2" type="ORF">IAG42_01725</name>
</gene>
<evidence type="ECO:0000313" key="2">
    <source>
        <dbReference type="EMBL" id="QNS02457.1"/>
    </source>
</evidence>
<dbReference type="RefSeq" id="WP_188335212.1">
    <property type="nucleotide sequence ID" value="NZ_CP061281.1"/>
</dbReference>
<dbReference type="KEGG" id="sxn:IAG42_01725"/>
<reference evidence="2 3" key="1">
    <citation type="submission" date="2020-09" db="EMBL/GenBank/DDBJ databases">
        <title>A novel species.</title>
        <authorList>
            <person name="Gao J."/>
        </authorList>
    </citation>
    <scope>NUCLEOTIDE SEQUENCE [LARGE SCALE GENOMIC DNA]</scope>
    <source>
        <strain evidence="2 3">CRXT-Y-14</strain>
    </source>
</reference>
<sequence length="53" mass="5763">MPAPSSSPAPIYDQLVDEQGDVLADVRSAARETERTAENVLDFTRPAPGEHVR</sequence>
<accession>A0A7H1B152</accession>
<proteinExistence type="predicted"/>
<evidence type="ECO:0000256" key="1">
    <source>
        <dbReference type="SAM" id="MobiDB-lite"/>
    </source>
</evidence>